<dbReference type="EMBL" id="BK015894">
    <property type="protein sequence ID" value="DAD72089.1"/>
    <property type="molecule type" value="Genomic_DNA"/>
</dbReference>
<protein>
    <submittedName>
        <fullName evidence="2">Helix-turn-helix domain protein</fullName>
    </submittedName>
</protein>
<evidence type="ECO:0000313" key="2">
    <source>
        <dbReference type="EMBL" id="DAD72089.1"/>
    </source>
</evidence>
<accession>A0A8S5LQ03</accession>
<name>A0A8S5LQ03_9CAUD</name>
<proteinExistence type="predicted"/>
<evidence type="ECO:0000259" key="1">
    <source>
        <dbReference type="Pfam" id="PF12728"/>
    </source>
</evidence>
<sequence>MASNKYMTVDQLAERWMCSPSYVRTLLRSGQLSAVKIAGWKVRQDEVLRFEKAKEQADTEALRQQRIGYIV</sequence>
<organism evidence="2">
    <name type="scientific">Myoviridae sp. ctOyc4</name>
    <dbReference type="NCBI Taxonomy" id="2827606"/>
    <lineage>
        <taxon>Viruses</taxon>
        <taxon>Duplodnaviria</taxon>
        <taxon>Heunggongvirae</taxon>
        <taxon>Uroviricota</taxon>
        <taxon>Caudoviricetes</taxon>
    </lineage>
</organism>
<dbReference type="Pfam" id="PF12728">
    <property type="entry name" value="HTH_17"/>
    <property type="match status" value="1"/>
</dbReference>
<dbReference type="InterPro" id="IPR041657">
    <property type="entry name" value="HTH_17"/>
</dbReference>
<feature type="domain" description="Helix-turn-helix" evidence="1">
    <location>
        <begin position="6"/>
        <end position="50"/>
    </location>
</feature>
<reference evidence="2" key="1">
    <citation type="journal article" date="2021" name="Proc. Natl. Acad. Sci. U.S.A.">
        <title>A Catalog of Tens of Thousands of Viruses from Human Metagenomes Reveals Hidden Associations with Chronic Diseases.</title>
        <authorList>
            <person name="Tisza M.J."/>
            <person name="Buck C.B."/>
        </authorList>
    </citation>
    <scope>NUCLEOTIDE SEQUENCE</scope>
    <source>
        <strain evidence="2">CtOyc4</strain>
    </source>
</reference>